<dbReference type="Proteomes" id="UP000656042">
    <property type="component" value="Unassembled WGS sequence"/>
</dbReference>
<organism evidence="2 3">
    <name type="scientific">Mangrovihabitans endophyticus</name>
    <dbReference type="NCBI Taxonomy" id="1751298"/>
    <lineage>
        <taxon>Bacteria</taxon>
        <taxon>Bacillati</taxon>
        <taxon>Actinomycetota</taxon>
        <taxon>Actinomycetes</taxon>
        <taxon>Micromonosporales</taxon>
        <taxon>Micromonosporaceae</taxon>
        <taxon>Mangrovihabitans</taxon>
    </lineage>
</organism>
<reference evidence="2" key="2">
    <citation type="submission" date="2020-09" db="EMBL/GenBank/DDBJ databases">
        <authorList>
            <person name="Sun Q."/>
            <person name="Zhou Y."/>
        </authorList>
    </citation>
    <scope>NUCLEOTIDE SEQUENCE</scope>
    <source>
        <strain evidence="2">CGMCC 4.7299</strain>
    </source>
</reference>
<keyword evidence="1" id="KW-0472">Membrane</keyword>
<evidence type="ECO:0000313" key="2">
    <source>
        <dbReference type="EMBL" id="GGL21262.1"/>
    </source>
</evidence>
<dbReference type="AlphaFoldDB" id="A0A8J3FS42"/>
<dbReference type="RefSeq" id="WP_189083175.1">
    <property type="nucleotide sequence ID" value="NZ_BMMX01000096.1"/>
</dbReference>
<feature type="transmembrane region" description="Helical" evidence="1">
    <location>
        <begin position="32"/>
        <end position="53"/>
    </location>
</feature>
<keyword evidence="3" id="KW-1185">Reference proteome</keyword>
<comment type="caution">
    <text evidence="2">The sequence shown here is derived from an EMBL/GenBank/DDBJ whole genome shotgun (WGS) entry which is preliminary data.</text>
</comment>
<evidence type="ECO:0000313" key="3">
    <source>
        <dbReference type="Proteomes" id="UP000656042"/>
    </source>
</evidence>
<gene>
    <name evidence="2" type="ORF">GCM10012284_64890</name>
</gene>
<keyword evidence="1" id="KW-1133">Transmembrane helix</keyword>
<protein>
    <submittedName>
        <fullName evidence="2">Uncharacterized protein</fullName>
    </submittedName>
</protein>
<sequence length="271" mass="27662">MAKNNLRASAAAGAVVLSATTGLITNVLTNRWSWGLGAALVALVIIGAALAFATSIWEHRGSMAPAPLPTPSAPRDGGSSQNAYATGGSATVAGGNVSTGMPAGYVVISLLIVAAAPVAVPLVAARLTPASAVDPGGGAAMSSTSPSPAEDLSYQLKASQVSPRTVRVAAIASGVPVPGLAYWFVVEVNYGDGNTDYYPRRKMTGRSATFDLTVPDISDLKYVRTGRVYAMSKNQNAQAEDRFTRQGASGVNDFFAEATGQPASNGVTLPF</sequence>
<name>A0A8J3FS42_9ACTN</name>
<feature type="transmembrane region" description="Helical" evidence="1">
    <location>
        <begin position="103"/>
        <end position="124"/>
    </location>
</feature>
<keyword evidence="1" id="KW-0812">Transmembrane</keyword>
<accession>A0A8J3FS42</accession>
<proteinExistence type="predicted"/>
<dbReference type="EMBL" id="BMMX01000096">
    <property type="protein sequence ID" value="GGL21262.1"/>
    <property type="molecule type" value="Genomic_DNA"/>
</dbReference>
<evidence type="ECO:0000256" key="1">
    <source>
        <dbReference type="SAM" id="Phobius"/>
    </source>
</evidence>
<reference evidence="2" key="1">
    <citation type="journal article" date="2014" name="Int. J. Syst. Evol. Microbiol.">
        <title>Complete genome sequence of Corynebacterium casei LMG S-19264T (=DSM 44701T), isolated from a smear-ripened cheese.</title>
        <authorList>
            <consortium name="US DOE Joint Genome Institute (JGI-PGF)"/>
            <person name="Walter F."/>
            <person name="Albersmeier A."/>
            <person name="Kalinowski J."/>
            <person name="Ruckert C."/>
        </authorList>
    </citation>
    <scope>NUCLEOTIDE SEQUENCE</scope>
    <source>
        <strain evidence="2">CGMCC 4.7299</strain>
    </source>
</reference>